<evidence type="ECO:0000256" key="5">
    <source>
        <dbReference type="ARBA" id="ARBA00033067"/>
    </source>
</evidence>
<evidence type="ECO:0000256" key="2">
    <source>
        <dbReference type="ARBA" id="ARBA00007637"/>
    </source>
</evidence>
<dbReference type="AlphaFoldDB" id="A0A5S4FHP7"/>
<sequence length="322" mass="34515">MILITGGLGFIGTHTTRALLDLGESCVLVQRRTARLPDAFADEAGKRVFVEQADLADEAALLEIGRRHDITGIVHLAGSMPWPPGAYEPLDGARRAVTSLLNVFRAAQEWQVSRLGLASTIGVYGGAETGSPLREDVPLPMTALHPIPGFKKIGELMADHLSRTMGIDAVTYRIAAIWGPLGHTPSPFFAAPQLVHAAARGVAPDLSTLRSGAHADDGIDMCYVKDCGRALALLQLAGTLRHRVYNVASGRMTPNSEVVAAIRKIVPDAQADLPGGRDPGAPARGEYLDVTRLREDTGFEPAYDTERAVADYLAWLRTGNDR</sequence>
<evidence type="ECO:0000256" key="4">
    <source>
        <dbReference type="ARBA" id="ARBA00031367"/>
    </source>
</evidence>
<dbReference type="SUPFAM" id="SSF51735">
    <property type="entry name" value="NAD(P)-binding Rossmann-fold domains"/>
    <property type="match status" value="1"/>
</dbReference>
<evidence type="ECO:0000313" key="8">
    <source>
        <dbReference type="Proteomes" id="UP000306628"/>
    </source>
</evidence>
<dbReference type="Pfam" id="PF01370">
    <property type="entry name" value="Epimerase"/>
    <property type="match status" value="1"/>
</dbReference>
<evidence type="ECO:0000313" key="7">
    <source>
        <dbReference type="EMBL" id="TMR19913.1"/>
    </source>
</evidence>
<dbReference type="PANTHER" id="PTHR43725:SF53">
    <property type="entry name" value="UDP-ARABINOSE 4-EPIMERASE 1"/>
    <property type="match status" value="1"/>
</dbReference>
<comment type="pathway">
    <text evidence="1">Carbohydrate metabolism; galactose metabolism.</text>
</comment>
<keyword evidence="8" id="KW-1185">Reference proteome</keyword>
<dbReference type="RefSeq" id="WP_138697384.1">
    <property type="nucleotide sequence ID" value="NZ_JBHSAZ010000096.1"/>
</dbReference>
<comment type="caution">
    <text evidence="7">The sequence shown here is derived from an EMBL/GenBank/DDBJ whole genome shotgun (WGS) entry which is preliminary data.</text>
</comment>
<dbReference type="Gene3D" id="3.40.50.720">
    <property type="entry name" value="NAD(P)-binding Rossmann-like Domain"/>
    <property type="match status" value="1"/>
</dbReference>
<dbReference type="InterPro" id="IPR036291">
    <property type="entry name" value="NAD(P)-bd_dom_sf"/>
</dbReference>
<dbReference type="OrthoDB" id="9801785at2"/>
<reference evidence="7 8" key="1">
    <citation type="submission" date="2019-05" db="EMBL/GenBank/DDBJ databases">
        <title>Draft genome sequence of Nonomuraea zeae DSM 100528.</title>
        <authorList>
            <person name="Saricaoglu S."/>
            <person name="Isik K."/>
        </authorList>
    </citation>
    <scope>NUCLEOTIDE SEQUENCE [LARGE SCALE GENOMIC DNA]</scope>
    <source>
        <strain evidence="7 8">DSM 100528</strain>
    </source>
</reference>
<feature type="domain" description="NAD-dependent epimerase/dehydratase" evidence="6">
    <location>
        <begin position="2"/>
        <end position="248"/>
    </location>
</feature>
<evidence type="ECO:0000256" key="3">
    <source>
        <dbReference type="ARBA" id="ARBA00018569"/>
    </source>
</evidence>
<accession>A0A5S4FHP7</accession>
<evidence type="ECO:0000256" key="1">
    <source>
        <dbReference type="ARBA" id="ARBA00004947"/>
    </source>
</evidence>
<protein>
    <recommendedName>
        <fullName evidence="3">UDP-glucose 4-epimerase</fullName>
    </recommendedName>
    <alternativeName>
        <fullName evidence="5">Galactowaldenase</fullName>
    </alternativeName>
    <alternativeName>
        <fullName evidence="4">UDP-galactose 4-epimerase</fullName>
    </alternativeName>
</protein>
<dbReference type="InterPro" id="IPR001509">
    <property type="entry name" value="Epimerase_deHydtase"/>
</dbReference>
<dbReference type="PANTHER" id="PTHR43725">
    <property type="entry name" value="UDP-GLUCOSE 4-EPIMERASE"/>
    <property type="match status" value="1"/>
</dbReference>
<dbReference type="Proteomes" id="UP000306628">
    <property type="component" value="Unassembled WGS sequence"/>
</dbReference>
<gene>
    <name evidence="7" type="ORF">ETD85_52645</name>
</gene>
<organism evidence="7 8">
    <name type="scientific">Nonomuraea zeae</name>
    <dbReference type="NCBI Taxonomy" id="1642303"/>
    <lineage>
        <taxon>Bacteria</taxon>
        <taxon>Bacillati</taxon>
        <taxon>Actinomycetota</taxon>
        <taxon>Actinomycetes</taxon>
        <taxon>Streptosporangiales</taxon>
        <taxon>Streptosporangiaceae</taxon>
        <taxon>Nonomuraea</taxon>
    </lineage>
</organism>
<proteinExistence type="inferred from homology"/>
<comment type="similarity">
    <text evidence="2">Belongs to the NAD(P)-dependent epimerase/dehydratase family.</text>
</comment>
<dbReference type="EMBL" id="VCKX01000325">
    <property type="protein sequence ID" value="TMR19913.1"/>
    <property type="molecule type" value="Genomic_DNA"/>
</dbReference>
<evidence type="ECO:0000259" key="6">
    <source>
        <dbReference type="Pfam" id="PF01370"/>
    </source>
</evidence>
<name>A0A5S4FHP7_9ACTN</name>